<dbReference type="AlphaFoldDB" id="A0A4R3M741"/>
<name>A0A4R3M741_9BURK</name>
<comment type="caution">
    <text evidence="6">The sequence shown here is derived from an EMBL/GenBank/DDBJ whole genome shotgun (WGS) entry which is preliminary data.</text>
</comment>
<protein>
    <recommendedName>
        <fullName evidence="4">Carboxylic ester hydrolase</fullName>
        <ecNumber evidence="4">3.1.1.-</ecNumber>
    </recommendedName>
</protein>
<organism evidence="6 7">
    <name type="scientific">Paralcaligenes ureilyticus</name>
    <dbReference type="NCBI Taxonomy" id="627131"/>
    <lineage>
        <taxon>Bacteria</taxon>
        <taxon>Pseudomonadati</taxon>
        <taxon>Pseudomonadota</taxon>
        <taxon>Betaproteobacteria</taxon>
        <taxon>Burkholderiales</taxon>
        <taxon>Alcaligenaceae</taxon>
        <taxon>Paralcaligenes</taxon>
    </lineage>
</organism>
<evidence type="ECO:0000256" key="4">
    <source>
        <dbReference type="RuleBase" id="RU361235"/>
    </source>
</evidence>
<dbReference type="PANTHER" id="PTHR43142:SF1">
    <property type="entry name" value="CARBOXYLIC ESTER HYDROLASE"/>
    <property type="match status" value="1"/>
</dbReference>
<dbReference type="OrthoDB" id="9775851at2"/>
<evidence type="ECO:0000256" key="3">
    <source>
        <dbReference type="PIRSR" id="PIRSR600997-1"/>
    </source>
</evidence>
<dbReference type="InterPro" id="IPR000997">
    <property type="entry name" value="Cholinesterase"/>
</dbReference>
<dbReference type="RefSeq" id="WP_132582146.1">
    <property type="nucleotide sequence ID" value="NZ_SMAJ01000006.1"/>
</dbReference>
<dbReference type="EMBL" id="SMAJ01000006">
    <property type="protein sequence ID" value="TCT07397.1"/>
    <property type="molecule type" value="Genomic_DNA"/>
</dbReference>
<dbReference type="PANTHER" id="PTHR43142">
    <property type="entry name" value="CARBOXYLIC ESTER HYDROLASE"/>
    <property type="match status" value="1"/>
</dbReference>
<accession>A0A4R3M741</accession>
<feature type="domain" description="Carboxylesterase type B" evidence="5">
    <location>
        <begin position="13"/>
        <end position="483"/>
    </location>
</feature>
<gene>
    <name evidence="6" type="ORF">EDC26_106121</name>
</gene>
<dbReference type="PROSITE" id="PS00122">
    <property type="entry name" value="CARBOXYLESTERASE_B_1"/>
    <property type="match status" value="1"/>
</dbReference>
<reference evidence="6 7" key="1">
    <citation type="submission" date="2019-03" db="EMBL/GenBank/DDBJ databases">
        <title>Genomic Encyclopedia of Type Strains, Phase IV (KMG-IV): sequencing the most valuable type-strain genomes for metagenomic binning, comparative biology and taxonomic classification.</title>
        <authorList>
            <person name="Goeker M."/>
        </authorList>
    </citation>
    <scope>NUCLEOTIDE SEQUENCE [LARGE SCALE GENOMIC DNA]</scope>
    <source>
        <strain evidence="6 7">DSM 24591</strain>
    </source>
</reference>
<evidence type="ECO:0000313" key="7">
    <source>
        <dbReference type="Proteomes" id="UP000295525"/>
    </source>
</evidence>
<evidence type="ECO:0000256" key="1">
    <source>
        <dbReference type="ARBA" id="ARBA00005964"/>
    </source>
</evidence>
<feature type="active site" description="Charge relay system" evidence="3">
    <location>
        <position position="317"/>
    </location>
</feature>
<feature type="active site" description="Charge relay system" evidence="3">
    <location>
        <position position="412"/>
    </location>
</feature>
<evidence type="ECO:0000313" key="6">
    <source>
        <dbReference type="EMBL" id="TCT07397.1"/>
    </source>
</evidence>
<comment type="similarity">
    <text evidence="1 4">Belongs to the type-B carboxylesterase/lipase family.</text>
</comment>
<dbReference type="Gene3D" id="3.40.50.1820">
    <property type="entry name" value="alpha/beta hydrolase"/>
    <property type="match status" value="1"/>
</dbReference>
<evidence type="ECO:0000259" key="5">
    <source>
        <dbReference type="Pfam" id="PF00135"/>
    </source>
</evidence>
<dbReference type="InterPro" id="IPR002018">
    <property type="entry name" value="CarbesteraseB"/>
</dbReference>
<dbReference type="Pfam" id="PF00135">
    <property type="entry name" value="COesterase"/>
    <property type="match status" value="1"/>
</dbReference>
<dbReference type="Proteomes" id="UP000295525">
    <property type="component" value="Unassembled WGS sequence"/>
</dbReference>
<keyword evidence="7" id="KW-1185">Reference proteome</keyword>
<dbReference type="InterPro" id="IPR029058">
    <property type="entry name" value="AB_hydrolase_fold"/>
</dbReference>
<dbReference type="GO" id="GO:0004104">
    <property type="term" value="F:cholinesterase activity"/>
    <property type="evidence" value="ECO:0007669"/>
    <property type="project" value="InterPro"/>
</dbReference>
<keyword evidence="2 4" id="KW-0378">Hydrolase</keyword>
<dbReference type="EC" id="3.1.1.-" evidence="4"/>
<dbReference type="SUPFAM" id="SSF53474">
    <property type="entry name" value="alpha/beta-Hydrolases"/>
    <property type="match status" value="1"/>
</dbReference>
<dbReference type="PRINTS" id="PR00878">
    <property type="entry name" value="CHOLNESTRASE"/>
</dbReference>
<dbReference type="InterPro" id="IPR019826">
    <property type="entry name" value="Carboxylesterase_B_AS"/>
</dbReference>
<evidence type="ECO:0000256" key="2">
    <source>
        <dbReference type="ARBA" id="ARBA00022801"/>
    </source>
</evidence>
<sequence>MSHSNESSNCYATIPHGVMKGSRVNGVCIYRGIPYAQPMVGDLRFNPPLPAKPWQGDYDATQDRPIAPQNRSRLAAAMGDFSLPQNEDCLTLDICTPAADPGKLPVVVWIHGGAFSSGAGSLPWYSGENMARNGQVVTVSINYRLGALGFLYLPGFCDGNLGLKDQVLAVQWVKDHIHHFGGDPDNITLIGQSAGGGSIAALLTMPNLDGLFRRAILQSASIGRLFTEPDEAEKMGHSFLKILDISRHEAHKLKQIAVQDLLKAQQSLAVAEHKLAQTKPPFWLVRDGEFICNELSSTLEGDRKLNIDLLIGTTREEMAAFYHFDSNVQNADDSVVKELFRKEFGQHAAMRLDAYTRRRAVPTSAAILGDMYTDKVFRHPSLQLAESFSSRKLVSYVYEFDWQSPGHFEACHCLEIPFVFNNLEKWDDAPMLDGLDKEEFRGLSNAMQKAWVAFAYCGNPNHAAIPKWDSYTPETRSVMHFDRLIAPQTAHFVGEGNSAP</sequence>
<feature type="active site" description="Acyl-ester intermediate" evidence="3">
    <location>
        <position position="193"/>
    </location>
</feature>
<proteinExistence type="inferred from homology"/>